<gene>
    <name evidence="3" type="ORF">Z518_09464</name>
</gene>
<keyword evidence="4" id="KW-1185">Reference proteome</keyword>
<dbReference type="STRING" id="1442369.A0A0D2GTS5"/>
<dbReference type="PROSITE" id="PS50035">
    <property type="entry name" value="PLD"/>
    <property type="match status" value="2"/>
</dbReference>
<proteinExistence type="predicted"/>
<dbReference type="EMBL" id="KN847481">
    <property type="protein sequence ID" value="KIX01738.1"/>
    <property type="molecule type" value="Genomic_DNA"/>
</dbReference>
<feature type="region of interest" description="Disordered" evidence="1">
    <location>
        <begin position="1"/>
        <end position="22"/>
    </location>
</feature>
<feature type="compositionally biased region" description="Basic and acidic residues" evidence="1">
    <location>
        <begin position="10"/>
        <end position="22"/>
    </location>
</feature>
<accession>A0A0D2GTS5</accession>
<dbReference type="OrthoDB" id="9997422at2759"/>
<organism evidence="3 4">
    <name type="scientific">Rhinocladiella mackenziei CBS 650.93</name>
    <dbReference type="NCBI Taxonomy" id="1442369"/>
    <lineage>
        <taxon>Eukaryota</taxon>
        <taxon>Fungi</taxon>
        <taxon>Dikarya</taxon>
        <taxon>Ascomycota</taxon>
        <taxon>Pezizomycotina</taxon>
        <taxon>Eurotiomycetes</taxon>
        <taxon>Chaetothyriomycetidae</taxon>
        <taxon>Chaetothyriales</taxon>
        <taxon>Herpotrichiellaceae</taxon>
        <taxon>Rhinocladiella</taxon>
    </lineage>
</organism>
<dbReference type="GO" id="GO:0032049">
    <property type="term" value="P:cardiolipin biosynthetic process"/>
    <property type="evidence" value="ECO:0007669"/>
    <property type="project" value="UniProtKB-ARBA"/>
</dbReference>
<evidence type="ECO:0000313" key="3">
    <source>
        <dbReference type="EMBL" id="KIX01738.1"/>
    </source>
</evidence>
<feature type="region of interest" description="Disordered" evidence="1">
    <location>
        <begin position="212"/>
        <end position="231"/>
    </location>
</feature>
<sequence>MSATNSRTSTNDHVEPREAPPFDPEYVKEVSQERQSISHTFPLVTGTGYSIYKSTIVPAIKSAQQEIVVVTCFWAPSATRDELADALRELSKKAIASSRKISVHICFSSSSMARNMLLPTPKAGQAYPPARWKKLGLPGPEELTGLDLRVTRKFFWPFGIIHSKYVIVDRALAIIPSCNVSWERWAEVAIPIRGPVVEHLYSFHSDFWDRDNGRPRAPKGMNSAPSDRTAGSSYRTALTTLLPSPHTPALLPNYLHAQSLAGHCPCIPPVPPAFPPTPLLTTTHHLLSTARSNITMLTPNLTEPSVLEALREGLERGVDVRIYTNRSLMTVEQLVTAGNTTPRCVEALKKGSQEPGMRGTLDVVYFDDDVPQQVPEDRKETIPVKLHAKVTIVDDTRILLGSGNMDAASWKTSQELGILIEREEVVSEFKQKWSDEIFEL</sequence>
<dbReference type="PANTHER" id="PTHR21248:SF11">
    <property type="entry name" value="PLD PHOSPHODIESTERASE DOMAIN-CONTAINING PROTEIN"/>
    <property type="match status" value="1"/>
</dbReference>
<evidence type="ECO:0000259" key="2">
    <source>
        <dbReference type="PROSITE" id="PS50035"/>
    </source>
</evidence>
<dbReference type="GO" id="GO:0030572">
    <property type="term" value="F:phosphatidyltransferase activity"/>
    <property type="evidence" value="ECO:0007669"/>
    <property type="project" value="UniProtKB-ARBA"/>
</dbReference>
<dbReference type="Gene3D" id="3.30.870.10">
    <property type="entry name" value="Endonuclease Chain A"/>
    <property type="match status" value="2"/>
</dbReference>
<dbReference type="RefSeq" id="XP_013268874.1">
    <property type="nucleotide sequence ID" value="XM_013413420.1"/>
</dbReference>
<dbReference type="SMART" id="SM00155">
    <property type="entry name" value="PLDc"/>
    <property type="match status" value="2"/>
</dbReference>
<feature type="domain" description="PLD phosphodiesterase" evidence="2">
    <location>
        <begin position="157"/>
        <end position="184"/>
    </location>
</feature>
<evidence type="ECO:0000313" key="4">
    <source>
        <dbReference type="Proteomes" id="UP000053617"/>
    </source>
</evidence>
<dbReference type="Proteomes" id="UP000053617">
    <property type="component" value="Unassembled WGS sequence"/>
</dbReference>
<reference evidence="3 4" key="1">
    <citation type="submission" date="2015-01" db="EMBL/GenBank/DDBJ databases">
        <title>The Genome Sequence of Rhinocladiella mackenzie CBS 650.93.</title>
        <authorList>
            <consortium name="The Broad Institute Genomics Platform"/>
            <person name="Cuomo C."/>
            <person name="de Hoog S."/>
            <person name="Gorbushina A."/>
            <person name="Stielow B."/>
            <person name="Teixiera M."/>
            <person name="Abouelleil A."/>
            <person name="Chapman S.B."/>
            <person name="Priest M."/>
            <person name="Young S.K."/>
            <person name="Wortman J."/>
            <person name="Nusbaum C."/>
            <person name="Birren B."/>
        </authorList>
    </citation>
    <scope>NUCLEOTIDE SEQUENCE [LARGE SCALE GENOMIC DNA]</scope>
    <source>
        <strain evidence="3 4">CBS 650.93</strain>
    </source>
</reference>
<dbReference type="GeneID" id="25297535"/>
<dbReference type="InterPro" id="IPR001736">
    <property type="entry name" value="PLipase_D/transphosphatidylase"/>
</dbReference>
<dbReference type="PANTHER" id="PTHR21248">
    <property type="entry name" value="CARDIOLIPIN SYNTHASE"/>
    <property type="match status" value="1"/>
</dbReference>
<dbReference type="AlphaFoldDB" id="A0A0D2GTS5"/>
<dbReference type="SUPFAM" id="SSF56024">
    <property type="entry name" value="Phospholipase D/nuclease"/>
    <property type="match status" value="2"/>
</dbReference>
<evidence type="ECO:0000256" key="1">
    <source>
        <dbReference type="SAM" id="MobiDB-lite"/>
    </source>
</evidence>
<feature type="domain" description="PLD phosphodiesterase" evidence="2">
    <location>
        <begin position="382"/>
        <end position="409"/>
    </location>
</feature>
<dbReference type="CDD" id="cd00138">
    <property type="entry name" value="PLDc_SF"/>
    <property type="match status" value="1"/>
</dbReference>
<dbReference type="InterPro" id="IPR025202">
    <property type="entry name" value="PLD-like_dom"/>
</dbReference>
<dbReference type="HOGENOM" id="CLU_030268_0_0_1"/>
<protein>
    <recommendedName>
        <fullName evidence="2">PLD phosphodiesterase domain-containing protein</fullName>
    </recommendedName>
</protein>
<name>A0A0D2GTS5_9EURO</name>
<dbReference type="Pfam" id="PF13091">
    <property type="entry name" value="PLDc_2"/>
    <property type="match status" value="1"/>
</dbReference>